<dbReference type="AlphaFoldDB" id="A0A024UUG1"/>
<sequence length="679" mass="77374">MNIVAERRKFETEHESAELQRRLIADQVMQIPTLFPWTRIDVADSALCRKHDSSWNEPLREALVHDISKLYVRLMKNVDVLNAHSIIHNAANITRLHGQLLVQVNRIIDVPSVLERIKTASKSDGDTATALRVEHPRRKYTSAVLDASAGTAAGHSNNIAHTTSTGALGPLSPPKPPPLPSGGLPHAQSPKKFLHVPRDAYHSSRTVADAATPHNQKKEAEERRRRTMECHKPLLVNLPRNPVTLRELLDKTDDSSDDVVTRFRDRPILADATFDLSAPLPKRDGSIPKITPKARYLMRENCSALPHHHTIFDDYVIPREVWEAIESEAAQPTSTARPLHRFDPIALDDFNVSCYFARACPRERDTLSSALHAMEIRPEKPMVRNVTDMVLDSQFQEKNNTLLAREVKTLYMATNDVYHEFRQQLHQPMKVAELVDMAIKCALNDMSMSMDDAIVSTEAVVEIPVHLTPPVPQTHRRNKNSTPDLSLATGSHRGKPKMSRRELMESMHDVDTDKRLVGLWTQRRADESSHNRPFDPMALDPLLSVRFENVWRGLLMPTTMRLDMALKYSHPDHAHRLPDAVLLWEVCAAWIQEREGMWDQVKKLLKGGDPSRMALNDVKDKLIVLTGVTKKVRQCIAMAYDEVGDFVTYDDEFYIRRIHDQHRRMHDDLMAMAAWRDME</sequence>
<proteinExistence type="predicted"/>
<dbReference type="RefSeq" id="XP_008860968.1">
    <property type="nucleotide sequence ID" value="XM_008862746.1"/>
</dbReference>
<dbReference type="OrthoDB" id="67750at2759"/>
<dbReference type="eggNOG" id="ENOG502S2UY">
    <property type="taxonomic scope" value="Eukaryota"/>
</dbReference>
<feature type="compositionally biased region" description="Basic and acidic residues" evidence="1">
    <location>
        <begin position="216"/>
        <end position="226"/>
    </location>
</feature>
<accession>A0A024UUG1</accession>
<organism evidence="2">
    <name type="scientific">Aphanomyces invadans</name>
    <dbReference type="NCBI Taxonomy" id="157072"/>
    <lineage>
        <taxon>Eukaryota</taxon>
        <taxon>Sar</taxon>
        <taxon>Stramenopiles</taxon>
        <taxon>Oomycota</taxon>
        <taxon>Saprolegniomycetes</taxon>
        <taxon>Saprolegniales</taxon>
        <taxon>Verrucalvaceae</taxon>
        <taxon>Aphanomyces</taxon>
    </lineage>
</organism>
<name>A0A024UUG1_9STRA</name>
<reference evidence="2" key="1">
    <citation type="submission" date="2013-12" db="EMBL/GenBank/DDBJ databases">
        <title>The Genome Sequence of Aphanomyces invadans NJM9701.</title>
        <authorList>
            <consortium name="The Broad Institute Genomics Platform"/>
            <person name="Russ C."/>
            <person name="Tyler B."/>
            <person name="van West P."/>
            <person name="Dieguez-Uribeondo J."/>
            <person name="Young S.K."/>
            <person name="Zeng Q."/>
            <person name="Gargeya S."/>
            <person name="Fitzgerald M."/>
            <person name="Abouelleil A."/>
            <person name="Alvarado L."/>
            <person name="Chapman S.B."/>
            <person name="Gainer-Dewar J."/>
            <person name="Goldberg J."/>
            <person name="Griggs A."/>
            <person name="Gujja S."/>
            <person name="Hansen M."/>
            <person name="Howarth C."/>
            <person name="Imamovic A."/>
            <person name="Ireland A."/>
            <person name="Larimer J."/>
            <person name="McCowan C."/>
            <person name="Murphy C."/>
            <person name="Pearson M."/>
            <person name="Poon T.W."/>
            <person name="Priest M."/>
            <person name="Roberts A."/>
            <person name="Saif S."/>
            <person name="Shea T."/>
            <person name="Sykes S."/>
            <person name="Wortman J."/>
            <person name="Nusbaum C."/>
            <person name="Birren B."/>
        </authorList>
    </citation>
    <scope>NUCLEOTIDE SEQUENCE [LARGE SCALE GENOMIC DNA]</scope>
    <source>
        <strain evidence="2">NJM9701</strain>
    </source>
</reference>
<dbReference type="InterPro" id="IPR037383">
    <property type="entry name" value="CCDC87"/>
</dbReference>
<feature type="compositionally biased region" description="Pro residues" evidence="1">
    <location>
        <begin position="171"/>
        <end position="180"/>
    </location>
</feature>
<dbReference type="GeneID" id="20077158"/>
<evidence type="ECO:0000256" key="1">
    <source>
        <dbReference type="SAM" id="MobiDB-lite"/>
    </source>
</evidence>
<feature type="compositionally biased region" description="Polar residues" evidence="1">
    <location>
        <begin position="154"/>
        <end position="165"/>
    </location>
</feature>
<gene>
    <name evidence="2" type="ORF">H310_00108</name>
</gene>
<protein>
    <submittedName>
        <fullName evidence="2">Uncharacterized protein</fullName>
    </submittedName>
</protein>
<dbReference type="PANTHER" id="PTHR16078:SF1">
    <property type="entry name" value="COILED-COIL DOMAIN-CONTAINING PROTEIN 87"/>
    <property type="match status" value="1"/>
</dbReference>
<feature type="region of interest" description="Disordered" evidence="1">
    <location>
        <begin position="153"/>
        <end position="190"/>
    </location>
</feature>
<dbReference type="PANTHER" id="PTHR16078">
    <property type="entry name" value="COILED-COIL DOMAIN-CONTAINING PROTEIN 87"/>
    <property type="match status" value="1"/>
</dbReference>
<evidence type="ECO:0000313" key="2">
    <source>
        <dbReference type="EMBL" id="ETW09557.1"/>
    </source>
</evidence>
<feature type="region of interest" description="Disordered" evidence="1">
    <location>
        <begin position="204"/>
        <end position="226"/>
    </location>
</feature>
<dbReference type="EMBL" id="KI913952">
    <property type="protein sequence ID" value="ETW09557.1"/>
    <property type="molecule type" value="Genomic_DNA"/>
</dbReference>
<dbReference type="VEuPathDB" id="FungiDB:H310_00108"/>
<feature type="region of interest" description="Disordered" evidence="1">
    <location>
        <begin position="469"/>
        <end position="499"/>
    </location>
</feature>